<dbReference type="PANTHER" id="PTHR35807:SF1">
    <property type="entry name" value="TRANSCRIPTIONAL REGULATOR REDD"/>
    <property type="match status" value="1"/>
</dbReference>
<dbReference type="Pfam" id="PF03704">
    <property type="entry name" value="BTAD"/>
    <property type="match status" value="1"/>
</dbReference>
<dbReference type="GO" id="GO:0006355">
    <property type="term" value="P:regulation of DNA-templated transcription"/>
    <property type="evidence" value="ECO:0007669"/>
    <property type="project" value="InterPro"/>
</dbReference>
<proteinExistence type="inferred from homology"/>
<evidence type="ECO:0000256" key="1">
    <source>
        <dbReference type="ARBA" id="ARBA00005820"/>
    </source>
</evidence>
<dbReference type="AlphaFoldDB" id="A0A4Q9HT66"/>
<dbReference type="SMART" id="SM00862">
    <property type="entry name" value="Trans_reg_C"/>
    <property type="match status" value="1"/>
</dbReference>
<comment type="similarity">
    <text evidence="1">Belongs to the AfsR/DnrI/RedD regulatory family.</text>
</comment>
<dbReference type="Gene3D" id="1.25.40.10">
    <property type="entry name" value="Tetratricopeptide repeat domain"/>
    <property type="match status" value="1"/>
</dbReference>
<dbReference type="Gene3D" id="1.10.10.10">
    <property type="entry name" value="Winged helix-like DNA-binding domain superfamily/Winged helix DNA-binding domain"/>
    <property type="match status" value="1"/>
</dbReference>
<name>A0A4Q9HT66_STRKA</name>
<comment type="caution">
    <text evidence="8">The sequence shown here is derived from an EMBL/GenBank/DDBJ whole genome shotgun (WGS) entry which is preliminary data.</text>
</comment>
<evidence type="ECO:0000313" key="8">
    <source>
        <dbReference type="EMBL" id="TBO58263.1"/>
    </source>
</evidence>
<sequence>MKPRSVASTGCNQADMAILLCRSSDHQGSSMQLEWFGTGPFFGLLGTPEILAAGRRINIAGVRQQTLVAMLSLYAGNTVGASWLIEGVWGGRPPATADAQLRICVSRLRRQLAEAGMPGLISTDSRGYRLAVPRDRVDAHRFTDLLATSRKAEAEGDCVEAVRLLRTALGLWRGPAAGGLTSPLVRAAAERLDEERMGTFEHCFGLELRLGRHHQILPELMAHANESPFRERLQFQLITALYRSGRQVDALRAYREIRRKFAEEIGIEPSQFLRTLERKILAQSPELNSRTYVQDTMIPA</sequence>
<dbReference type="InterPro" id="IPR001867">
    <property type="entry name" value="OmpR/PhoB-type_DNA-bd"/>
</dbReference>
<dbReference type="InterPro" id="IPR011990">
    <property type="entry name" value="TPR-like_helical_dom_sf"/>
</dbReference>
<feature type="domain" description="OmpR/PhoB-type" evidence="7">
    <location>
        <begin position="30"/>
        <end position="132"/>
    </location>
</feature>
<dbReference type="InterPro" id="IPR036388">
    <property type="entry name" value="WH-like_DNA-bd_sf"/>
</dbReference>
<evidence type="ECO:0000256" key="6">
    <source>
        <dbReference type="PROSITE-ProRule" id="PRU01091"/>
    </source>
</evidence>
<dbReference type="SMART" id="SM01043">
    <property type="entry name" value="BTAD"/>
    <property type="match status" value="1"/>
</dbReference>
<dbReference type="PROSITE" id="PS51755">
    <property type="entry name" value="OMPR_PHOB"/>
    <property type="match status" value="1"/>
</dbReference>
<dbReference type="InterPro" id="IPR016032">
    <property type="entry name" value="Sig_transdc_resp-reg_C-effctor"/>
</dbReference>
<evidence type="ECO:0000256" key="5">
    <source>
        <dbReference type="ARBA" id="ARBA00023163"/>
    </source>
</evidence>
<dbReference type="InterPro" id="IPR005158">
    <property type="entry name" value="BTAD"/>
</dbReference>
<evidence type="ECO:0000256" key="2">
    <source>
        <dbReference type="ARBA" id="ARBA00023012"/>
    </source>
</evidence>
<protein>
    <submittedName>
        <fullName evidence="8">AfsR/SARP family transcriptional regulator</fullName>
    </submittedName>
</protein>
<dbReference type="Pfam" id="PF00486">
    <property type="entry name" value="Trans_reg_C"/>
    <property type="match status" value="1"/>
</dbReference>
<dbReference type="Proteomes" id="UP000292452">
    <property type="component" value="Unassembled WGS sequence"/>
</dbReference>
<keyword evidence="5" id="KW-0804">Transcription</keyword>
<evidence type="ECO:0000256" key="3">
    <source>
        <dbReference type="ARBA" id="ARBA00023015"/>
    </source>
</evidence>
<keyword evidence="4 6" id="KW-0238">DNA-binding</keyword>
<evidence type="ECO:0000256" key="4">
    <source>
        <dbReference type="ARBA" id="ARBA00023125"/>
    </source>
</evidence>
<dbReference type="PANTHER" id="PTHR35807">
    <property type="entry name" value="TRANSCRIPTIONAL REGULATOR REDD-RELATED"/>
    <property type="match status" value="1"/>
</dbReference>
<reference evidence="8 9" key="1">
    <citation type="submission" date="2019-02" db="EMBL/GenBank/DDBJ databases">
        <title>Draft Genome Sequence of Streptomyces sp. AM-2504, identified by 16S rRNA comparative analysis as a Streptomyces Kasugaensis strain.</title>
        <authorList>
            <person name="Napolioni V."/>
            <person name="Giuliodori A.M."/>
            <person name="Spurio R."/>
            <person name="Fabbretti A."/>
        </authorList>
    </citation>
    <scope>NUCLEOTIDE SEQUENCE [LARGE SCALE GENOMIC DNA]</scope>
    <source>
        <strain evidence="8 9">AM-2504</strain>
    </source>
</reference>
<dbReference type="CDD" id="cd15831">
    <property type="entry name" value="BTAD"/>
    <property type="match status" value="1"/>
</dbReference>
<keyword evidence="3" id="KW-0805">Transcription regulation</keyword>
<dbReference type="SUPFAM" id="SSF48452">
    <property type="entry name" value="TPR-like"/>
    <property type="match status" value="1"/>
</dbReference>
<accession>A0A4Q9HT66</accession>
<evidence type="ECO:0000313" key="9">
    <source>
        <dbReference type="Proteomes" id="UP000292452"/>
    </source>
</evidence>
<keyword evidence="2" id="KW-0902">Two-component regulatory system</keyword>
<dbReference type="GO" id="GO:0003677">
    <property type="term" value="F:DNA binding"/>
    <property type="evidence" value="ECO:0007669"/>
    <property type="project" value="UniProtKB-UniRule"/>
</dbReference>
<organism evidence="8 9">
    <name type="scientific">Streptomyces kasugaensis</name>
    <dbReference type="NCBI Taxonomy" id="1946"/>
    <lineage>
        <taxon>Bacteria</taxon>
        <taxon>Bacillati</taxon>
        <taxon>Actinomycetota</taxon>
        <taxon>Actinomycetes</taxon>
        <taxon>Kitasatosporales</taxon>
        <taxon>Streptomycetaceae</taxon>
        <taxon>Streptomyces</taxon>
    </lineage>
</organism>
<keyword evidence="9" id="KW-1185">Reference proteome</keyword>
<gene>
    <name evidence="8" type="ORF">EYS09_18275</name>
</gene>
<feature type="DNA-binding region" description="OmpR/PhoB-type" evidence="6">
    <location>
        <begin position="30"/>
        <end position="132"/>
    </location>
</feature>
<dbReference type="GO" id="GO:0000160">
    <property type="term" value="P:phosphorelay signal transduction system"/>
    <property type="evidence" value="ECO:0007669"/>
    <property type="project" value="UniProtKB-KW"/>
</dbReference>
<evidence type="ECO:0000259" key="7">
    <source>
        <dbReference type="PROSITE" id="PS51755"/>
    </source>
</evidence>
<dbReference type="InterPro" id="IPR051677">
    <property type="entry name" value="AfsR-DnrI-RedD_regulator"/>
</dbReference>
<dbReference type="EMBL" id="SIXH01000152">
    <property type="protein sequence ID" value="TBO58263.1"/>
    <property type="molecule type" value="Genomic_DNA"/>
</dbReference>
<dbReference type="SUPFAM" id="SSF46894">
    <property type="entry name" value="C-terminal effector domain of the bipartite response regulators"/>
    <property type="match status" value="1"/>
</dbReference>